<dbReference type="InterPro" id="IPR036249">
    <property type="entry name" value="Thioredoxin-like_sf"/>
</dbReference>
<protein>
    <recommendedName>
        <fullName evidence="1">Glutaredoxin domain-containing protein</fullName>
    </recommendedName>
</protein>
<name>A0AA37RV38_9GAMM</name>
<reference evidence="2" key="1">
    <citation type="journal article" date="2014" name="Int. J. Syst. Evol. Microbiol.">
        <title>Complete genome sequence of Corynebacterium casei LMG S-19264T (=DSM 44701T), isolated from a smear-ripened cheese.</title>
        <authorList>
            <consortium name="US DOE Joint Genome Institute (JGI-PGF)"/>
            <person name="Walter F."/>
            <person name="Albersmeier A."/>
            <person name="Kalinowski J."/>
            <person name="Ruckert C."/>
        </authorList>
    </citation>
    <scope>NUCLEOTIDE SEQUENCE</scope>
    <source>
        <strain evidence="2">NBRC 101628</strain>
    </source>
</reference>
<dbReference type="Gene3D" id="3.40.30.10">
    <property type="entry name" value="Glutaredoxin"/>
    <property type="match status" value="1"/>
</dbReference>
<dbReference type="InterPro" id="IPR002109">
    <property type="entry name" value="Glutaredoxin"/>
</dbReference>
<comment type="caution">
    <text evidence="2">The sequence shown here is derived from an EMBL/GenBank/DDBJ whole genome shotgun (WGS) entry which is preliminary data.</text>
</comment>
<keyword evidence="3" id="KW-1185">Reference proteome</keyword>
<dbReference type="AlphaFoldDB" id="A0AA37RV38"/>
<evidence type="ECO:0000313" key="3">
    <source>
        <dbReference type="Proteomes" id="UP001161422"/>
    </source>
</evidence>
<gene>
    <name evidence="2" type="ORF">GCM10007895_04130</name>
</gene>
<evidence type="ECO:0000259" key="1">
    <source>
        <dbReference type="Pfam" id="PF00462"/>
    </source>
</evidence>
<feature type="domain" description="Glutaredoxin" evidence="1">
    <location>
        <begin position="44"/>
        <end position="98"/>
    </location>
</feature>
<dbReference type="InterPro" id="IPR051548">
    <property type="entry name" value="Grx-like_ET"/>
</dbReference>
<dbReference type="InterPro" id="IPR011767">
    <property type="entry name" value="GLR_AS"/>
</dbReference>
<dbReference type="PANTHER" id="PTHR34386">
    <property type="entry name" value="GLUTAREDOXIN"/>
    <property type="match status" value="1"/>
</dbReference>
<dbReference type="PANTHER" id="PTHR34386:SF1">
    <property type="entry name" value="GLUTAREDOXIN-LIKE PROTEIN NRDH"/>
    <property type="match status" value="1"/>
</dbReference>
<accession>A0AA37RV38</accession>
<dbReference type="PROSITE" id="PS00195">
    <property type="entry name" value="GLUTAREDOXIN_1"/>
    <property type="match status" value="1"/>
</dbReference>
<dbReference type="GO" id="GO:0009055">
    <property type="term" value="F:electron transfer activity"/>
    <property type="evidence" value="ECO:0007669"/>
    <property type="project" value="TreeGrafter"/>
</dbReference>
<evidence type="ECO:0000313" key="2">
    <source>
        <dbReference type="EMBL" id="GLP95107.1"/>
    </source>
</evidence>
<organism evidence="2 3">
    <name type="scientific">Paraferrimonas sedimenticola</name>
    <dbReference type="NCBI Taxonomy" id="375674"/>
    <lineage>
        <taxon>Bacteria</taxon>
        <taxon>Pseudomonadati</taxon>
        <taxon>Pseudomonadota</taxon>
        <taxon>Gammaproteobacteria</taxon>
        <taxon>Alteromonadales</taxon>
        <taxon>Ferrimonadaceae</taxon>
        <taxon>Paraferrimonas</taxon>
    </lineage>
</organism>
<dbReference type="EMBL" id="BSNC01000001">
    <property type="protein sequence ID" value="GLP95107.1"/>
    <property type="molecule type" value="Genomic_DNA"/>
</dbReference>
<proteinExistence type="predicted"/>
<dbReference type="RefSeq" id="WP_095505867.1">
    <property type="nucleotide sequence ID" value="NZ_BSNC01000001.1"/>
</dbReference>
<dbReference type="SUPFAM" id="SSF52833">
    <property type="entry name" value="Thioredoxin-like"/>
    <property type="match status" value="1"/>
</dbReference>
<sequence>MSTNAKLSIVTLLLVALLCAWKWEGLMLRLIPPPDYNAELDAKVIMYSRDFCPYCLKTKDYLKANGIAFVEMNVDHSEVAAQQMRRLNGYVTPTMLVNRQVIMGYEPEQIQAALALENPPRRPVLALW</sequence>
<dbReference type="PROSITE" id="PS51354">
    <property type="entry name" value="GLUTAREDOXIN_2"/>
    <property type="match status" value="1"/>
</dbReference>
<dbReference type="Proteomes" id="UP001161422">
    <property type="component" value="Unassembled WGS sequence"/>
</dbReference>
<reference evidence="2" key="2">
    <citation type="submission" date="2023-01" db="EMBL/GenBank/DDBJ databases">
        <title>Draft genome sequence of Paraferrimonas sedimenticola strain NBRC 101628.</title>
        <authorList>
            <person name="Sun Q."/>
            <person name="Mori K."/>
        </authorList>
    </citation>
    <scope>NUCLEOTIDE SEQUENCE</scope>
    <source>
        <strain evidence="2">NBRC 101628</strain>
    </source>
</reference>
<dbReference type="CDD" id="cd02976">
    <property type="entry name" value="NrdH"/>
    <property type="match status" value="1"/>
</dbReference>
<dbReference type="GO" id="GO:0045454">
    <property type="term" value="P:cell redox homeostasis"/>
    <property type="evidence" value="ECO:0007669"/>
    <property type="project" value="TreeGrafter"/>
</dbReference>
<dbReference type="Pfam" id="PF00462">
    <property type="entry name" value="Glutaredoxin"/>
    <property type="match status" value="1"/>
</dbReference>